<feature type="non-terminal residue" evidence="1">
    <location>
        <position position="1"/>
    </location>
</feature>
<keyword evidence="2" id="KW-1185">Reference proteome</keyword>
<comment type="caution">
    <text evidence="1">The sequence shown here is derived from an EMBL/GenBank/DDBJ whole genome shotgun (WGS) entry which is preliminary data.</text>
</comment>
<evidence type="ECO:0000313" key="2">
    <source>
        <dbReference type="Proteomes" id="UP000789920"/>
    </source>
</evidence>
<protein>
    <submittedName>
        <fullName evidence="1">14290_t:CDS:1</fullName>
    </submittedName>
</protein>
<dbReference type="Proteomes" id="UP000789920">
    <property type="component" value="Unassembled WGS sequence"/>
</dbReference>
<reference evidence="1" key="1">
    <citation type="submission" date="2021-06" db="EMBL/GenBank/DDBJ databases">
        <authorList>
            <person name="Kallberg Y."/>
            <person name="Tangrot J."/>
            <person name="Rosling A."/>
        </authorList>
    </citation>
    <scope>NUCLEOTIDE SEQUENCE</scope>
    <source>
        <strain evidence="1">MA461A</strain>
    </source>
</reference>
<name>A0ACA9S1F9_9GLOM</name>
<gene>
    <name evidence="1" type="ORF">RPERSI_LOCUS25535</name>
</gene>
<accession>A0ACA9S1F9</accession>
<feature type="non-terminal residue" evidence="1">
    <location>
        <position position="58"/>
    </location>
</feature>
<organism evidence="1 2">
    <name type="scientific">Racocetra persica</name>
    <dbReference type="NCBI Taxonomy" id="160502"/>
    <lineage>
        <taxon>Eukaryota</taxon>
        <taxon>Fungi</taxon>
        <taxon>Fungi incertae sedis</taxon>
        <taxon>Mucoromycota</taxon>
        <taxon>Glomeromycotina</taxon>
        <taxon>Glomeromycetes</taxon>
        <taxon>Diversisporales</taxon>
        <taxon>Gigasporaceae</taxon>
        <taxon>Racocetra</taxon>
    </lineage>
</organism>
<dbReference type="EMBL" id="CAJVQC010084613">
    <property type="protein sequence ID" value="CAG8821222.1"/>
    <property type="molecule type" value="Genomic_DNA"/>
</dbReference>
<proteinExistence type="predicted"/>
<sequence>TNTPNLDKFFVLGASSLKVKTIMPSDSAEVWGGIITGVVAKKHNIKYENITNDIKYSN</sequence>
<evidence type="ECO:0000313" key="1">
    <source>
        <dbReference type="EMBL" id="CAG8821222.1"/>
    </source>
</evidence>